<name>A0A6A4QU76_LUPAL</name>
<dbReference type="PANTHER" id="PTHR31321">
    <property type="entry name" value="ACYL-COA THIOESTER HYDROLASE YBHC-RELATED"/>
    <property type="match status" value="1"/>
</dbReference>
<gene>
    <name evidence="10" type="ORF">Lalb_Chr03g0032691</name>
</gene>
<comment type="pathway">
    <text evidence="2">Glycan metabolism; pectin degradation; 2-dehydro-3-deoxy-D-gluconate from pectin: step 1/5.</text>
</comment>
<dbReference type="InterPro" id="IPR011050">
    <property type="entry name" value="Pectin_lyase_fold/virulence"/>
</dbReference>
<evidence type="ECO:0000256" key="5">
    <source>
        <dbReference type="ARBA" id="ARBA00022512"/>
    </source>
</evidence>
<keyword evidence="7" id="KW-0063">Aspartyl esterase</keyword>
<comment type="subcellular location">
    <subcellularLocation>
        <location evidence="1">Secreted</location>
        <location evidence="1">Cell wall</location>
    </subcellularLocation>
</comment>
<feature type="chain" id="PRO_5025435617" description="pectinesterase" evidence="8">
    <location>
        <begin position="29"/>
        <end position="132"/>
    </location>
</feature>
<dbReference type="GO" id="GO:0030599">
    <property type="term" value="F:pectinesterase activity"/>
    <property type="evidence" value="ECO:0007669"/>
    <property type="project" value="UniProtKB-EC"/>
</dbReference>
<dbReference type="PANTHER" id="PTHR31321:SF120">
    <property type="entry name" value="PECTINESTERASE 52-RELATED"/>
    <property type="match status" value="1"/>
</dbReference>
<protein>
    <recommendedName>
        <fullName evidence="4">pectinesterase</fullName>
        <ecNumber evidence="4">3.1.1.11</ecNumber>
    </recommendedName>
</protein>
<dbReference type="Gene3D" id="2.160.20.10">
    <property type="entry name" value="Single-stranded right-handed beta-helix, Pectin lyase-like"/>
    <property type="match status" value="1"/>
</dbReference>
<evidence type="ECO:0000256" key="8">
    <source>
        <dbReference type="SAM" id="SignalP"/>
    </source>
</evidence>
<dbReference type="OrthoDB" id="1430814at2759"/>
<evidence type="ECO:0000313" key="11">
    <source>
        <dbReference type="Proteomes" id="UP000447434"/>
    </source>
</evidence>
<keyword evidence="5" id="KW-0964">Secreted</keyword>
<dbReference type="GO" id="GO:0042545">
    <property type="term" value="P:cell wall modification"/>
    <property type="evidence" value="ECO:0007669"/>
    <property type="project" value="InterPro"/>
</dbReference>
<feature type="domain" description="Pectinesterase catalytic" evidence="9">
    <location>
        <begin position="36"/>
        <end position="130"/>
    </location>
</feature>
<keyword evidence="5" id="KW-0134">Cell wall</keyword>
<keyword evidence="6" id="KW-0378">Hydrolase</keyword>
<evidence type="ECO:0000313" key="10">
    <source>
        <dbReference type="EMBL" id="KAE9617179.1"/>
    </source>
</evidence>
<evidence type="ECO:0000256" key="2">
    <source>
        <dbReference type="ARBA" id="ARBA00005184"/>
    </source>
</evidence>
<evidence type="ECO:0000256" key="1">
    <source>
        <dbReference type="ARBA" id="ARBA00004191"/>
    </source>
</evidence>
<dbReference type="Pfam" id="PF01095">
    <property type="entry name" value="Pectinesterase"/>
    <property type="match status" value="1"/>
</dbReference>
<accession>A0A6A4QU76</accession>
<evidence type="ECO:0000256" key="7">
    <source>
        <dbReference type="ARBA" id="ARBA00023085"/>
    </source>
</evidence>
<keyword evidence="11" id="KW-1185">Reference proteome</keyword>
<dbReference type="UniPathway" id="UPA00545">
    <property type="reaction ID" value="UER00823"/>
</dbReference>
<dbReference type="AlphaFoldDB" id="A0A6A4QU76"/>
<evidence type="ECO:0000256" key="6">
    <source>
        <dbReference type="ARBA" id="ARBA00022801"/>
    </source>
</evidence>
<comment type="similarity">
    <text evidence="3">Belongs to the pectinesterase family.</text>
</comment>
<feature type="signal peptide" evidence="8">
    <location>
        <begin position="1"/>
        <end position="28"/>
    </location>
</feature>
<evidence type="ECO:0000256" key="4">
    <source>
        <dbReference type="ARBA" id="ARBA00013229"/>
    </source>
</evidence>
<evidence type="ECO:0000259" key="9">
    <source>
        <dbReference type="Pfam" id="PF01095"/>
    </source>
</evidence>
<dbReference type="Proteomes" id="UP000447434">
    <property type="component" value="Chromosome 3"/>
</dbReference>
<comment type="caution">
    <text evidence="10">The sequence shown here is derived from an EMBL/GenBank/DDBJ whole genome shotgun (WGS) entry which is preliminary data.</text>
</comment>
<dbReference type="SUPFAM" id="SSF51126">
    <property type="entry name" value="Pectin lyase-like"/>
    <property type="match status" value="1"/>
</dbReference>
<dbReference type="InterPro" id="IPR012334">
    <property type="entry name" value="Pectin_lyas_fold"/>
</dbReference>
<dbReference type="GO" id="GO:0045490">
    <property type="term" value="P:pectin catabolic process"/>
    <property type="evidence" value="ECO:0007669"/>
    <property type="project" value="UniProtKB-UniPathway"/>
</dbReference>
<sequence>MASLFQIAIVSLFISFSFMLSEITDCGGNNIASTITVNHRGYEGEFISIQKAIDSIKSNNDRWVNIHIHAGTYTEEVEIPRDKPCVIFEGERIENTIIQYNDHQTEQNKTWKPTFHSNPPNVIALGITFKEW</sequence>
<keyword evidence="8" id="KW-0732">Signal</keyword>
<organism evidence="10 11">
    <name type="scientific">Lupinus albus</name>
    <name type="common">White lupine</name>
    <name type="synonym">Lupinus termis</name>
    <dbReference type="NCBI Taxonomy" id="3870"/>
    <lineage>
        <taxon>Eukaryota</taxon>
        <taxon>Viridiplantae</taxon>
        <taxon>Streptophyta</taxon>
        <taxon>Embryophyta</taxon>
        <taxon>Tracheophyta</taxon>
        <taxon>Spermatophyta</taxon>
        <taxon>Magnoliopsida</taxon>
        <taxon>eudicotyledons</taxon>
        <taxon>Gunneridae</taxon>
        <taxon>Pentapetalae</taxon>
        <taxon>rosids</taxon>
        <taxon>fabids</taxon>
        <taxon>Fabales</taxon>
        <taxon>Fabaceae</taxon>
        <taxon>Papilionoideae</taxon>
        <taxon>50 kb inversion clade</taxon>
        <taxon>genistoids sensu lato</taxon>
        <taxon>core genistoids</taxon>
        <taxon>Genisteae</taxon>
        <taxon>Lupinus</taxon>
    </lineage>
</organism>
<reference evidence="11" key="1">
    <citation type="journal article" date="2020" name="Nat. Commun.">
        <title>Genome sequence of the cluster root forming white lupin.</title>
        <authorList>
            <person name="Hufnagel B."/>
            <person name="Marques A."/>
            <person name="Soriano A."/>
            <person name="Marques L."/>
            <person name="Divol F."/>
            <person name="Doumas P."/>
            <person name="Sallet E."/>
            <person name="Mancinotti D."/>
            <person name="Carrere S."/>
            <person name="Marande W."/>
            <person name="Arribat S."/>
            <person name="Keller J."/>
            <person name="Huneau C."/>
            <person name="Blein T."/>
            <person name="Aime D."/>
            <person name="Laguerre M."/>
            <person name="Taylor J."/>
            <person name="Schubert V."/>
            <person name="Nelson M."/>
            <person name="Geu-Flores F."/>
            <person name="Crespi M."/>
            <person name="Gallardo-Guerrero K."/>
            <person name="Delaux P.-M."/>
            <person name="Salse J."/>
            <person name="Berges H."/>
            <person name="Guyot R."/>
            <person name="Gouzy J."/>
            <person name="Peret B."/>
        </authorList>
    </citation>
    <scope>NUCLEOTIDE SEQUENCE [LARGE SCALE GENOMIC DNA]</scope>
    <source>
        <strain evidence="11">cv. Amiga</strain>
    </source>
</reference>
<dbReference type="EMBL" id="WOCE01000003">
    <property type="protein sequence ID" value="KAE9617179.1"/>
    <property type="molecule type" value="Genomic_DNA"/>
</dbReference>
<dbReference type="InterPro" id="IPR000070">
    <property type="entry name" value="Pectinesterase_cat"/>
</dbReference>
<evidence type="ECO:0000256" key="3">
    <source>
        <dbReference type="ARBA" id="ARBA00008891"/>
    </source>
</evidence>
<dbReference type="EC" id="3.1.1.11" evidence="4"/>
<proteinExistence type="inferred from homology"/>